<proteinExistence type="predicted"/>
<feature type="compositionally biased region" description="Acidic residues" evidence="1">
    <location>
        <begin position="550"/>
        <end position="559"/>
    </location>
</feature>
<dbReference type="PANTHER" id="PTHR43143">
    <property type="entry name" value="METALLOPHOSPHOESTERASE, CALCINEURIN SUPERFAMILY"/>
    <property type="match status" value="1"/>
</dbReference>
<dbReference type="SUPFAM" id="SSF63446">
    <property type="entry name" value="Type I dockerin domain"/>
    <property type="match status" value="1"/>
</dbReference>
<dbReference type="InterPro" id="IPR036439">
    <property type="entry name" value="Dockerin_dom_sf"/>
</dbReference>
<dbReference type="InterPro" id="IPR006311">
    <property type="entry name" value="TAT_signal"/>
</dbReference>
<dbReference type="PROSITE" id="PS51766">
    <property type="entry name" value="DOCKERIN"/>
    <property type="match status" value="1"/>
</dbReference>
<dbReference type="PANTHER" id="PTHR43143:SF5">
    <property type="entry name" value="SECRETED PROTEIN"/>
    <property type="match status" value="1"/>
</dbReference>
<evidence type="ECO:0000313" key="4">
    <source>
        <dbReference type="Proteomes" id="UP001166304"/>
    </source>
</evidence>
<comment type="caution">
    <text evidence="3">The sequence shown here is derived from an EMBL/GenBank/DDBJ whole genome shotgun (WGS) entry which is preliminary data.</text>
</comment>
<evidence type="ECO:0000256" key="1">
    <source>
        <dbReference type="SAM" id="MobiDB-lite"/>
    </source>
</evidence>
<protein>
    <submittedName>
        <fullName evidence="3">DNRLRE domain-containing protein</fullName>
    </submittedName>
</protein>
<feature type="domain" description="Dockerin" evidence="2">
    <location>
        <begin position="543"/>
        <end position="604"/>
    </location>
</feature>
<sequence>MDSSADRTTGRTATRRDLLRAVGAGVGVATLGATPGASQQSSYWTVVALPDTQVYAKDDTPYANDQTQWIVDNRDSENIAFVSHEGDVVDHGDDDAEWQYMDAAMSKLDGVVPYSTVPGNHDWATLWDKESSIDKYKQYFGPSRYDGRDWYGGSGPTGVDENRANLNSYQLFSAGGYDFLHLALEWEPAGSTDDPSTPLGWGQQILDEHPDRATILTTHSYLRDNPDRRATELQEPNDIGNTGQAVWEELVAPNEQVFMVLCGHWHEEDGEVHQVATNDAGQAVYEMLANYQFRPNGGHGLMRRIKFEPGGGSDGADRIAVRTFSPSTDEEQTDGDSQFHFDLDFDARFGAESSTGEQVAFEQGAEGYDGTVDTMLREADPETGFGTATTLSIDQSDPQGSANGSQVLLRFDGVVGDGDAQVPRGATVESATLTLETADDGSGASVHRMLTDWGQDDTWASLDDGVQADDTEAVDSADAQTGTVATGTTRIDLAASVQAWADGAPNHGWVFLPSGGDGWDIRTAESDAPPTLQVRYTPPDESSGPVAGDADGDGDVDSDDVTRIQQSVAGEDVEIDREAADVDDDGDVDIGDAARVRNMSGGDS</sequence>
<feature type="compositionally biased region" description="Acidic residues" evidence="1">
    <location>
        <begin position="571"/>
        <end position="590"/>
    </location>
</feature>
<reference evidence="3" key="1">
    <citation type="submission" date="2021-06" db="EMBL/GenBank/DDBJ databases">
        <title>New haloarchaea isolates fom saline soil.</title>
        <authorList>
            <person name="Duran-Viseras A."/>
            <person name="Sanchez-Porro C.S."/>
            <person name="Ventosa A."/>
        </authorList>
    </citation>
    <scope>NUCLEOTIDE SEQUENCE</scope>
    <source>
        <strain evidence="3">JCM 18369</strain>
    </source>
</reference>
<dbReference type="EMBL" id="JAHQXE010000003">
    <property type="protein sequence ID" value="MBV0902567.1"/>
    <property type="molecule type" value="Genomic_DNA"/>
</dbReference>
<dbReference type="InterPro" id="IPR051918">
    <property type="entry name" value="STPP_CPPED1"/>
</dbReference>
<dbReference type="SUPFAM" id="SSF56300">
    <property type="entry name" value="Metallo-dependent phosphatases"/>
    <property type="match status" value="1"/>
</dbReference>
<dbReference type="PROSITE" id="PS00018">
    <property type="entry name" value="EF_HAND_1"/>
    <property type="match status" value="1"/>
</dbReference>
<dbReference type="NCBIfam" id="TIGR01409">
    <property type="entry name" value="TAT_signal_seq"/>
    <property type="match status" value="1"/>
</dbReference>
<dbReference type="GO" id="GO:0000272">
    <property type="term" value="P:polysaccharide catabolic process"/>
    <property type="evidence" value="ECO:0007669"/>
    <property type="project" value="InterPro"/>
</dbReference>
<dbReference type="InterPro" id="IPR019546">
    <property type="entry name" value="TAT_signal_bac_arc"/>
</dbReference>
<dbReference type="Proteomes" id="UP001166304">
    <property type="component" value="Unassembled WGS sequence"/>
</dbReference>
<dbReference type="NCBIfam" id="NF033679">
    <property type="entry name" value="DNRLRE_dom"/>
    <property type="match status" value="1"/>
</dbReference>
<accession>A0AA41G1A6</accession>
<name>A0AA41G1A6_9EURY</name>
<dbReference type="InterPro" id="IPR029052">
    <property type="entry name" value="Metallo-depent_PP-like"/>
</dbReference>
<keyword evidence="4" id="KW-1185">Reference proteome</keyword>
<dbReference type="InterPro" id="IPR004843">
    <property type="entry name" value="Calcineurin-like_PHP"/>
</dbReference>
<dbReference type="InterPro" id="IPR016134">
    <property type="entry name" value="Dockerin_dom"/>
</dbReference>
<dbReference type="RefSeq" id="WP_162413288.1">
    <property type="nucleotide sequence ID" value="NZ_JAHQXE010000003.1"/>
</dbReference>
<dbReference type="Pfam" id="PF00149">
    <property type="entry name" value="Metallophos"/>
    <property type="match status" value="1"/>
</dbReference>
<dbReference type="AlphaFoldDB" id="A0AA41G1A6"/>
<dbReference type="InterPro" id="IPR018247">
    <property type="entry name" value="EF_Hand_1_Ca_BS"/>
</dbReference>
<dbReference type="GO" id="GO:0004553">
    <property type="term" value="F:hydrolase activity, hydrolyzing O-glycosyl compounds"/>
    <property type="evidence" value="ECO:0007669"/>
    <property type="project" value="InterPro"/>
</dbReference>
<feature type="region of interest" description="Disordered" evidence="1">
    <location>
        <begin position="530"/>
        <end position="604"/>
    </location>
</feature>
<dbReference type="Pfam" id="PF00404">
    <property type="entry name" value="Dockerin_1"/>
    <property type="match status" value="1"/>
</dbReference>
<dbReference type="Gene3D" id="3.60.21.10">
    <property type="match status" value="1"/>
</dbReference>
<evidence type="ECO:0000259" key="2">
    <source>
        <dbReference type="PROSITE" id="PS51766"/>
    </source>
</evidence>
<dbReference type="PROSITE" id="PS51318">
    <property type="entry name" value="TAT"/>
    <property type="match status" value="1"/>
</dbReference>
<evidence type="ECO:0000313" key="3">
    <source>
        <dbReference type="EMBL" id="MBV0902567.1"/>
    </source>
</evidence>
<dbReference type="Gene3D" id="1.10.1330.10">
    <property type="entry name" value="Dockerin domain"/>
    <property type="match status" value="1"/>
</dbReference>
<organism evidence="3 4">
    <name type="scientific">Haloarcula salina</name>
    <dbReference type="NCBI Taxonomy" id="1429914"/>
    <lineage>
        <taxon>Archaea</taxon>
        <taxon>Methanobacteriati</taxon>
        <taxon>Methanobacteriota</taxon>
        <taxon>Stenosarchaea group</taxon>
        <taxon>Halobacteria</taxon>
        <taxon>Halobacteriales</taxon>
        <taxon>Haloarculaceae</taxon>
        <taxon>Haloarcula</taxon>
    </lineage>
</organism>
<gene>
    <name evidence="3" type="ORF">KTS37_12285</name>
</gene>
<dbReference type="InterPro" id="IPR002105">
    <property type="entry name" value="Dockerin_1_rpt"/>
</dbReference>